<sequence>MTSLQFRALLEKHGLSQLAFARLANADPRLVRRWADKRRAHPLTMGAEMRILMALQSKGISSKAAP</sequence>
<evidence type="ECO:0008006" key="2">
    <source>
        <dbReference type="Google" id="ProtNLM"/>
    </source>
</evidence>
<name>A0A6J7WCA3_9CAUD</name>
<gene>
    <name evidence="1" type="ORF">UFOVP155_58</name>
</gene>
<evidence type="ECO:0000313" key="1">
    <source>
        <dbReference type="EMBL" id="CAB5170973.1"/>
    </source>
</evidence>
<reference evidence="1" key="1">
    <citation type="submission" date="2020-05" db="EMBL/GenBank/DDBJ databases">
        <authorList>
            <person name="Chiriac C."/>
            <person name="Salcher M."/>
            <person name="Ghai R."/>
            <person name="Kavagutti S V."/>
        </authorList>
    </citation>
    <scope>NUCLEOTIDE SEQUENCE</scope>
</reference>
<proteinExistence type="predicted"/>
<dbReference type="EMBL" id="LR798203">
    <property type="protein sequence ID" value="CAB5170973.1"/>
    <property type="molecule type" value="Genomic_DNA"/>
</dbReference>
<organism evidence="1">
    <name type="scientific">uncultured Caudovirales phage</name>
    <dbReference type="NCBI Taxonomy" id="2100421"/>
    <lineage>
        <taxon>Viruses</taxon>
        <taxon>Duplodnaviria</taxon>
        <taxon>Heunggongvirae</taxon>
        <taxon>Uroviricota</taxon>
        <taxon>Caudoviricetes</taxon>
        <taxon>Peduoviridae</taxon>
        <taxon>Maltschvirus</taxon>
        <taxon>Maltschvirus maltsch</taxon>
    </lineage>
</organism>
<accession>A0A6J7WCA3</accession>
<protein>
    <recommendedName>
        <fullName evidence="2">HTH_XRE domain containing protein</fullName>
    </recommendedName>
</protein>